<keyword evidence="2" id="KW-0285">Flavoprotein</keyword>
<evidence type="ECO:0000256" key="3">
    <source>
        <dbReference type="ARBA" id="ARBA00022643"/>
    </source>
</evidence>
<dbReference type="RefSeq" id="WP_106750759.1">
    <property type="nucleotide sequence ID" value="NZ_CP027668.1"/>
</dbReference>
<dbReference type="InterPro" id="IPR012349">
    <property type="entry name" value="Split_barrel_FMN-bd"/>
</dbReference>
<evidence type="ECO:0000259" key="5">
    <source>
        <dbReference type="SMART" id="SM00903"/>
    </source>
</evidence>
<dbReference type="KEGG" id="phr:C6569_21375"/>
<dbReference type="SMART" id="SM00903">
    <property type="entry name" value="Flavin_Reduct"/>
    <property type="match status" value="1"/>
</dbReference>
<dbReference type="OrthoDB" id="9783347at2"/>
<name>A0A2S0NGU2_9HYPH</name>
<protein>
    <submittedName>
        <fullName evidence="6">Nitrilotriacetate monooxygenase</fullName>
    </submittedName>
</protein>
<dbReference type="GO" id="GO:0010181">
    <property type="term" value="F:FMN binding"/>
    <property type="evidence" value="ECO:0007669"/>
    <property type="project" value="InterPro"/>
</dbReference>
<comment type="similarity">
    <text evidence="4">Belongs to the flavoredoxin family.</text>
</comment>
<feature type="domain" description="Flavin reductase like" evidence="5">
    <location>
        <begin position="20"/>
        <end position="172"/>
    </location>
</feature>
<accession>A0A2S0NGU2</accession>
<evidence type="ECO:0000256" key="4">
    <source>
        <dbReference type="ARBA" id="ARBA00038054"/>
    </source>
</evidence>
<dbReference type="AlphaFoldDB" id="A0A2S0NGU2"/>
<evidence type="ECO:0000313" key="7">
    <source>
        <dbReference type="Proteomes" id="UP000237889"/>
    </source>
</evidence>
<dbReference type="Proteomes" id="UP000237889">
    <property type="component" value="Chromosome"/>
</dbReference>
<keyword evidence="6" id="KW-0560">Oxidoreductase</keyword>
<dbReference type="GO" id="GO:0016646">
    <property type="term" value="F:oxidoreductase activity, acting on the CH-NH group of donors, NAD or NADP as acceptor"/>
    <property type="evidence" value="ECO:0007669"/>
    <property type="project" value="UniProtKB-ARBA"/>
</dbReference>
<keyword evidence="3" id="KW-0288">FMN</keyword>
<dbReference type="GO" id="GO:0004497">
    <property type="term" value="F:monooxygenase activity"/>
    <property type="evidence" value="ECO:0007669"/>
    <property type="project" value="UniProtKB-KW"/>
</dbReference>
<evidence type="ECO:0000313" key="6">
    <source>
        <dbReference type="EMBL" id="AVO47389.1"/>
    </source>
</evidence>
<keyword evidence="7" id="KW-1185">Reference proteome</keyword>
<organism evidence="6 7">
    <name type="scientific">Phreatobacter cathodiphilus</name>
    <dbReference type="NCBI Taxonomy" id="1868589"/>
    <lineage>
        <taxon>Bacteria</taxon>
        <taxon>Pseudomonadati</taxon>
        <taxon>Pseudomonadota</taxon>
        <taxon>Alphaproteobacteria</taxon>
        <taxon>Hyphomicrobiales</taxon>
        <taxon>Phreatobacteraceae</taxon>
        <taxon>Phreatobacter</taxon>
    </lineage>
</organism>
<comment type="cofactor">
    <cofactor evidence="1">
        <name>FMN</name>
        <dbReference type="ChEBI" id="CHEBI:58210"/>
    </cofactor>
</comment>
<evidence type="ECO:0000256" key="1">
    <source>
        <dbReference type="ARBA" id="ARBA00001917"/>
    </source>
</evidence>
<reference evidence="6 7" key="1">
    <citation type="submission" date="2018-03" db="EMBL/GenBank/DDBJ databases">
        <title>Genome sequencing of Phreatobacter sp.</title>
        <authorList>
            <person name="Kim S.-J."/>
            <person name="Heo J."/>
            <person name="Kwon S.-W."/>
        </authorList>
    </citation>
    <scope>NUCLEOTIDE SEQUENCE [LARGE SCALE GENOMIC DNA]</scope>
    <source>
        <strain evidence="6 7">S-12</strain>
    </source>
</reference>
<dbReference type="Gene3D" id="2.30.110.10">
    <property type="entry name" value="Electron Transport, Fmn-binding Protein, Chain A"/>
    <property type="match status" value="1"/>
</dbReference>
<proteinExistence type="inferred from homology"/>
<dbReference type="InterPro" id="IPR002563">
    <property type="entry name" value="Flavin_Rdtase-like_dom"/>
</dbReference>
<dbReference type="Pfam" id="PF01613">
    <property type="entry name" value="Flavin_Reduct"/>
    <property type="match status" value="1"/>
</dbReference>
<gene>
    <name evidence="6" type="ORF">C6569_21375</name>
</gene>
<dbReference type="PANTHER" id="PTHR33798">
    <property type="entry name" value="FLAVOPROTEIN OXYGENASE"/>
    <property type="match status" value="1"/>
</dbReference>
<evidence type="ECO:0000256" key="2">
    <source>
        <dbReference type="ARBA" id="ARBA00022630"/>
    </source>
</evidence>
<sequence>MRSIALDSLADDRVYKILCSLVVPRPIALVSTMSAEGVVNAAPFSFFNVFSEAPPLVVLGLQHKADHSPKDTTRNIAATGDFVVNLVDEPLADAMNACATDFPAGVSEVSAVGLTTAASDKVRPPRIAEAPAALECVRELSLNFGPQRELLIGRVLHVHVREDVMDERFNVDMARYRPVGRLFGNLYARQQEVFGLERVDHAAWAAGKRPAGL</sequence>
<dbReference type="SUPFAM" id="SSF50475">
    <property type="entry name" value="FMN-binding split barrel"/>
    <property type="match status" value="1"/>
</dbReference>
<keyword evidence="6" id="KW-0503">Monooxygenase</keyword>
<dbReference type="EMBL" id="CP027668">
    <property type="protein sequence ID" value="AVO47389.1"/>
    <property type="molecule type" value="Genomic_DNA"/>
</dbReference>
<dbReference type="PANTHER" id="PTHR33798:SF5">
    <property type="entry name" value="FLAVIN REDUCTASE LIKE DOMAIN-CONTAINING PROTEIN"/>
    <property type="match status" value="1"/>
</dbReference>